<evidence type="ECO:0000256" key="5">
    <source>
        <dbReference type="ARBA" id="ARBA00022842"/>
    </source>
</evidence>
<dbReference type="STRING" id="1777138.AWB77_03011"/>
<reference evidence="11" key="1">
    <citation type="submission" date="2016-01" db="EMBL/GenBank/DDBJ databases">
        <authorList>
            <person name="Peeters C."/>
        </authorList>
    </citation>
    <scope>NUCLEOTIDE SEQUENCE</scope>
    <source>
        <strain evidence="11">LMG 29320</strain>
    </source>
</reference>
<comment type="similarity">
    <text evidence="2">Belongs to the phosphohexose mutase family.</text>
</comment>
<accession>A0A158BMN5</accession>
<dbReference type="PANTHER" id="PTHR43771">
    <property type="entry name" value="PHOSPHOMANNOMUTASE"/>
    <property type="match status" value="1"/>
</dbReference>
<dbReference type="InterPro" id="IPR005845">
    <property type="entry name" value="A-D-PHexomutase_a/b/a-II"/>
</dbReference>
<evidence type="ECO:0000259" key="8">
    <source>
        <dbReference type="Pfam" id="PF02878"/>
    </source>
</evidence>
<organism evidence="11 12">
    <name type="scientific">Caballeronia fortuita</name>
    <dbReference type="NCBI Taxonomy" id="1777138"/>
    <lineage>
        <taxon>Bacteria</taxon>
        <taxon>Pseudomonadati</taxon>
        <taxon>Pseudomonadota</taxon>
        <taxon>Betaproteobacteria</taxon>
        <taxon>Burkholderiales</taxon>
        <taxon>Burkholderiaceae</taxon>
        <taxon>Caballeronia</taxon>
    </lineage>
</organism>
<gene>
    <name evidence="11" type="ORF">AWB77_03011</name>
</gene>
<protein>
    <submittedName>
        <fullName evidence="11">Phosphoglucomutase</fullName>
    </submittedName>
</protein>
<dbReference type="Pfam" id="PF02878">
    <property type="entry name" value="PGM_PMM_I"/>
    <property type="match status" value="1"/>
</dbReference>
<evidence type="ECO:0000313" key="12">
    <source>
        <dbReference type="Proteomes" id="UP000054903"/>
    </source>
</evidence>
<keyword evidence="6" id="KW-0413">Isomerase</keyword>
<evidence type="ECO:0000256" key="2">
    <source>
        <dbReference type="ARBA" id="ARBA00010231"/>
    </source>
</evidence>
<dbReference type="EMBL" id="FCNX02000007">
    <property type="protein sequence ID" value="SAK71372.1"/>
    <property type="molecule type" value="Genomic_DNA"/>
</dbReference>
<dbReference type="CDD" id="cd03089">
    <property type="entry name" value="PMM_PGM"/>
    <property type="match status" value="1"/>
</dbReference>
<evidence type="ECO:0000259" key="9">
    <source>
        <dbReference type="Pfam" id="PF02879"/>
    </source>
</evidence>
<dbReference type="RefSeq" id="WP_061135220.1">
    <property type="nucleotide sequence ID" value="NZ_FCNX02000007.1"/>
</dbReference>
<dbReference type="GO" id="GO:0046872">
    <property type="term" value="F:metal ion binding"/>
    <property type="evidence" value="ECO:0007669"/>
    <property type="project" value="UniProtKB-KW"/>
</dbReference>
<sequence length="466" mass="50744">MSQVSQSIFKAYDIRGIVGKTVDADVAKSIGQAFGSEIKKQGGDSVVVARDGRLSGPELVGALADGLRAAGVDVVDVGMVPTPVGYFAASVPLPLPSGERRVDSCIVVTGSHNPPDYNGFKMVLRGAAIYGEQIQGLYKRIVDSDFTTGEGTYTEFDVSQMYLDRIVSDVKPVRGMKIVVDTGNGVAGGLAPRLFKALGCELVELFTEIDGNFPNHHPDPAHPENLQDVIKALKETDAEVGFAFDGDGDRLGVVTKDGQVIYPDRQLMLFAQEVLSRNKGGQIIYDVKCTRNLAKWVREQGGEPVMWKTGHSLVKAKLRETGAPLAGEMSGHVFFKDRWYGFDDGLYTGARMLEILSRVDDPSKLLNDLPNSLSTPELQLKLQEGENFELISRLQKSAKFTGADDVLTIDGLRVEYPDGFGLARSSNTTPVVVMRFEADNDAALKRIQEDFRRVILAEKPDAALPF</sequence>
<dbReference type="OrthoDB" id="9803322at2"/>
<dbReference type="InterPro" id="IPR005844">
    <property type="entry name" value="A-D-PHexomutase_a/b/a-I"/>
</dbReference>
<evidence type="ECO:0000259" key="10">
    <source>
        <dbReference type="Pfam" id="PF02880"/>
    </source>
</evidence>
<dbReference type="Pfam" id="PF00408">
    <property type="entry name" value="PGM_PMM_IV"/>
    <property type="match status" value="1"/>
</dbReference>
<dbReference type="PANTHER" id="PTHR43771:SF2">
    <property type="entry name" value="PHOSPHOMANNOMUTASE_PHOSPHOGLUCOMUTASE"/>
    <property type="match status" value="1"/>
</dbReference>
<dbReference type="InterPro" id="IPR005843">
    <property type="entry name" value="A-D-PHexomutase_C"/>
</dbReference>
<dbReference type="Gene3D" id="3.30.310.50">
    <property type="entry name" value="Alpha-D-phosphohexomutase, C-terminal domain"/>
    <property type="match status" value="1"/>
</dbReference>
<comment type="cofactor">
    <cofactor evidence="1">
        <name>Mg(2+)</name>
        <dbReference type="ChEBI" id="CHEBI:18420"/>
    </cofactor>
</comment>
<evidence type="ECO:0000256" key="6">
    <source>
        <dbReference type="ARBA" id="ARBA00023235"/>
    </source>
</evidence>
<evidence type="ECO:0000256" key="3">
    <source>
        <dbReference type="ARBA" id="ARBA00022553"/>
    </source>
</evidence>
<feature type="domain" description="Alpha-D-phosphohexomutase alpha/beta/alpha" evidence="9">
    <location>
        <begin position="161"/>
        <end position="258"/>
    </location>
</feature>
<dbReference type="InterPro" id="IPR005846">
    <property type="entry name" value="A-D-PHexomutase_a/b/a-III"/>
</dbReference>
<dbReference type="SUPFAM" id="SSF55957">
    <property type="entry name" value="Phosphoglucomutase, C-terminal domain"/>
    <property type="match status" value="1"/>
</dbReference>
<evidence type="ECO:0000259" key="7">
    <source>
        <dbReference type="Pfam" id="PF00408"/>
    </source>
</evidence>
<dbReference type="InterPro" id="IPR005841">
    <property type="entry name" value="Alpha-D-phosphohexomutase_SF"/>
</dbReference>
<dbReference type="Pfam" id="PF02879">
    <property type="entry name" value="PGM_PMM_II"/>
    <property type="match status" value="1"/>
</dbReference>
<feature type="domain" description="Alpha-D-phosphohexomutase alpha/beta/alpha" evidence="8">
    <location>
        <begin position="8"/>
        <end position="145"/>
    </location>
</feature>
<dbReference type="SUPFAM" id="SSF53738">
    <property type="entry name" value="Phosphoglucomutase, first 3 domains"/>
    <property type="match status" value="3"/>
</dbReference>
<dbReference type="AlphaFoldDB" id="A0A158BMN5"/>
<dbReference type="Gene3D" id="3.40.120.10">
    <property type="entry name" value="Alpha-D-Glucose-1,6-Bisphosphate, subunit A, domain 3"/>
    <property type="match status" value="3"/>
</dbReference>
<evidence type="ECO:0000256" key="1">
    <source>
        <dbReference type="ARBA" id="ARBA00001946"/>
    </source>
</evidence>
<name>A0A158BMN5_9BURK</name>
<feature type="domain" description="Alpha-D-phosphohexomutase C-terminal" evidence="7">
    <location>
        <begin position="378"/>
        <end position="453"/>
    </location>
</feature>
<keyword evidence="3" id="KW-0597">Phosphoprotein</keyword>
<evidence type="ECO:0000256" key="4">
    <source>
        <dbReference type="ARBA" id="ARBA00022723"/>
    </source>
</evidence>
<dbReference type="InterPro" id="IPR016055">
    <property type="entry name" value="A-D-PHexomutase_a/b/a-I/II/III"/>
</dbReference>
<proteinExistence type="inferred from homology"/>
<dbReference type="PRINTS" id="PR00509">
    <property type="entry name" value="PGMPMM"/>
</dbReference>
<keyword evidence="4" id="KW-0479">Metal-binding</keyword>
<dbReference type="Pfam" id="PF02880">
    <property type="entry name" value="PGM_PMM_III"/>
    <property type="match status" value="1"/>
</dbReference>
<keyword evidence="12" id="KW-1185">Reference proteome</keyword>
<dbReference type="Proteomes" id="UP000054903">
    <property type="component" value="Unassembled WGS sequence"/>
</dbReference>
<dbReference type="GO" id="GO:0016868">
    <property type="term" value="F:intramolecular phosphotransferase activity"/>
    <property type="evidence" value="ECO:0007669"/>
    <property type="project" value="InterPro"/>
</dbReference>
<dbReference type="InterPro" id="IPR036900">
    <property type="entry name" value="A-D-PHexomutase_C_sf"/>
</dbReference>
<feature type="domain" description="Alpha-D-phosphohexomutase alpha/beta/alpha" evidence="10">
    <location>
        <begin position="263"/>
        <end position="370"/>
    </location>
</feature>
<keyword evidence="5" id="KW-0460">Magnesium</keyword>
<dbReference type="GO" id="GO:0005975">
    <property type="term" value="P:carbohydrate metabolic process"/>
    <property type="evidence" value="ECO:0007669"/>
    <property type="project" value="InterPro"/>
</dbReference>
<evidence type="ECO:0000313" key="11">
    <source>
        <dbReference type="EMBL" id="SAK71372.1"/>
    </source>
</evidence>
<comment type="caution">
    <text evidence="11">The sequence shown here is derived from an EMBL/GenBank/DDBJ whole genome shotgun (WGS) entry which is preliminary data.</text>
</comment>